<dbReference type="HOGENOM" id="CLU_496266_0_0_1"/>
<proteinExistence type="predicted"/>
<dbReference type="RefSeq" id="XP_003846927.1">
    <property type="nucleotide sequence ID" value="XM_003846879.1"/>
</dbReference>
<evidence type="ECO:0000313" key="3">
    <source>
        <dbReference type="EMBL" id="EGP81903.1"/>
    </source>
</evidence>
<name>F9XS44_ZYMTI</name>
<reference evidence="3 4" key="1">
    <citation type="journal article" date="2011" name="PLoS Genet.">
        <title>Finished genome of the fungal wheat pathogen Mycosphaerella graminicola reveals dispensome structure, chromosome plasticity, and stealth pathogenesis.</title>
        <authorList>
            <person name="Goodwin S.B."/>
            <person name="Ben M'barek S."/>
            <person name="Dhillon B."/>
            <person name="Wittenberg A.H.J."/>
            <person name="Crane C.F."/>
            <person name="Hane J.K."/>
            <person name="Foster A.J."/>
            <person name="Van der Lee T.A.J."/>
            <person name="Grimwood J."/>
            <person name="Aerts A."/>
            <person name="Antoniw J."/>
            <person name="Bailey A."/>
            <person name="Bluhm B."/>
            <person name="Bowler J."/>
            <person name="Bristow J."/>
            <person name="van der Burgt A."/>
            <person name="Canto-Canche B."/>
            <person name="Churchill A.C.L."/>
            <person name="Conde-Ferraez L."/>
            <person name="Cools H.J."/>
            <person name="Coutinho P.M."/>
            <person name="Csukai M."/>
            <person name="Dehal P."/>
            <person name="De Wit P."/>
            <person name="Donzelli B."/>
            <person name="van de Geest H.C."/>
            <person name="van Ham R.C.H.J."/>
            <person name="Hammond-Kosack K.E."/>
            <person name="Henrissat B."/>
            <person name="Kilian A."/>
            <person name="Kobayashi A.K."/>
            <person name="Koopmann E."/>
            <person name="Kourmpetis Y."/>
            <person name="Kuzniar A."/>
            <person name="Lindquist E."/>
            <person name="Lombard V."/>
            <person name="Maliepaard C."/>
            <person name="Martins N."/>
            <person name="Mehrabi R."/>
            <person name="Nap J.P.H."/>
            <person name="Ponomarenko A."/>
            <person name="Rudd J.J."/>
            <person name="Salamov A."/>
            <person name="Schmutz J."/>
            <person name="Schouten H.J."/>
            <person name="Shapiro H."/>
            <person name="Stergiopoulos I."/>
            <person name="Torriani S.F.F."/>
            <person name="Tu H."/>
            <person name="de Vries R.P."/>
            <person name="Waalwijk C."/>
            <person name="Ware S.B."/>
            <person name="Wiebenga A."/>
            <person name="Zwiers L.-H."/>
            <person name="Oliver R.P."/>
            <person name="Grigoriev I.V."/>
            <person name="Kema G.H.J."/>
        </authorList>
    </citation>
    <scope>NUCLEOTIDE SEQUENCE [LARGE SCALE GENOMIC DNA]</scope>
    <source>
        <strain evidence="4">CBS 115943 / IPO323</strain>
    </source>
</reference>
<feature type="compositionally biased region" description="Low complexity" evidence="1">
    <location>
        <begin position="164"/>
        <end position="177"/>
    </location>
</feature>
<feature type="compositionally biased region" description="Low complexity" evidence="1">
    <location>
        <begin position="425"/>
        <end position="436"/>
    </location>
</feature>
<dbReference type="Proteomes" id="UP000008062">
    <property type="component" value="Chromosome 20"/>
</dbReference>
<feature type="compositionally biased region" description="Basic and acidic residues" evidence="1">
    <location>
        <begin position="539"/>
        <end position="549"/>
    </location>
</feature>
<protein>
    <submittedName>
        <fullName evidence="3">Uncharacterized protein</fullName>
    </submittedName>
</protein>
<feature type="compositionally biased region" description="Basic and acidic residues" evidence="1">
    <location>
        <begin position="139"/>
        <end position="153"/>
    </location>
</feature>
<evidence type="ECO:0000256" key="1">
    <source>
        <dbReference type="SAM" id="MobiDB-lite"/>
    </source>
</evidence>
<keyword evidence="2" id="KW-0732">Signal</keyword>
<feature type="region of interest" description="Disordered" evidence="1">
    <location>
        <begin position="416"/>
        <end position="436"/>
    </location>
</feature>
<dbReference type="AlphaFoldDB" id="F9XS44"/>
<feature type="compositionally biased region" description="Polar residues" evidence="1">
    <location>
        <begin position="154"/>
        <end position="163"/>
    </location>
</feature>
<sequence>MDLGCWRGRSWSSVALILMHCFYRAMEIFADDHPKLVIPEANRSSSNHQDERPDDTDSRPTNGDIYRPTTDSIDRRLEQLQAQQIAHRHANNKPKGYIFFNTVYPSLDPSLNQPREANVLVPPVPTTHSTGLPRRSRPAHIDRETHQVHERQRVSQQLTSPDKATSANASSPPASASISTPFSNIYVDPAPSLAADVLPRHSNDPDTKRSLEQVDSYCHTVVDNLKDLSDDHKIPRKADEALRDDGRGEADLHCASSKEDVEDPLAMSESPRKEEKFMEQRVERDGGMVAANRRSQLAKHDGDGFVGDTPAADESCRSTIPGLDRSEASSTVLDLYLSALSVILLDSQARIRTINSEMENITVIKDSISRLKEQLANCSMTAIYEERWSSTVAERDRAMKEKYLSRRAIHSSARNWRRSLESSDQQQQQQQPTNTNTTTIPLFSLLCSSRCTARRLLFHHIWTHLTLGAASWHRNGSGPYSTMQISRARHSLEQNLLFAGVGVRDSADDGGVLWKGETWEDGANTADGGWEFPARGGKGGKDDGNGMMA</sequence>
<feature type="region of interest" description="Disordered" evidence="1">
    <location>
        <begin position="525"/>
        <end position="549"/>
    </location>
</feature>
<evidence type="ECO:0000256" key="2">
    <source>
        <dbReference type="SAM" id="SignalP"/>
    </source>
</evidence>
<keyword evidence="4" id="KW-1185">Reference proteome</keyword>
<feature type="compositionally biased region" description="Basic and acidic residues" evidence="1">
    <location>
        <begin position="48"/>
        <end position="58"/>
    </location>
</feature>
<feature type="region of interest" description="Disordered" evidence="1">
    <location>
        <begin position="41"/>
        <end position="69"/>
    </location>
</feature>
<dbReference type="GeneID" id="13396755"/>
<organism evidence="3 4">
    <name type="scientific">Zymoseptoria tritici (strain CBS 115943 / IPO323)</name>
    <name type="common">Speckled leaf blotch fungus</name>
    <name type="synonym">Septoria tritici</name>
    <dbReference type="NCBI Taxonomy" id="336722"/>
    <lineage>
        <taxon>Eukaryota</taxon>
        <taxon>Fungi</taxon>
        <taxon>Dikarya</taxon>
        <taxon>Ascomycota</taxon>
        <taxon>Pezizomycotina</taxon>
        <taxon>Dothideomycetes</taxon>
        <taxon>Dothideomycetidae</taxon>
        <taxon>Mycosphaerellales</taxon>
        <taxon>Mycosphaerellaceae</taxon>
        <taxon>Zymoseptoria</taxon>
    </lineage>
</organism>
<evidence type="ECO:0000313" key="4">
    <source>
        <dbReference type="Proteomes" id="UP000008062"/>
    </source>
</evidence>
<dbReference type="KEGG" id="ztr:MYCGRDRAFT_98033"/>
<accession>F9XS44</accession>
<feature type="region of interest" description="Disordered" evidence="1">
    <location>
        <begin position="114"/>
        <end position="177"/>
    </location>
</feature>
<feature type="compositionally biased region" description="Basic and acidic residues" evidence="1">
    <location>
        <begin position="236"/>
        <end position="259"/>
    </location>
</feature>
<feature type="region of interest" description="Disordered" evidence="1">
    <location>
        <begin position="236"/>
        <end position="274"/>
    </location>
</feature>
<gene>
    <name evidence="3" type="ORF">MYCGRDRAFT_98033</name>
</gene>
<feature type="chain" id="PRO_5003391672" evidence="2">
    <location>
        <begin position="31"/>
        <end position="549"/>
    </location>
</feature>
<dbReference type="InParanoid" id="F9XS44"/>
<dbReference type="EMBL" id="CM001215">
    <property type="protein sequence ID" value="EGP81903.1"/>
    <property type="molecule type" value="Genomic_DNA"/>
</dbReference>
<feature type="signal peptide" evidence="2">
    <location>
        <begin position="1"/>
        <end position="30"/>
    </location>
</feature>